<organism evidence="2 3">
    <name type="scientific">Meloidogyne enterolobii</name>
    <name type="common">Root-knot nematode worm</name>
    <name type="synonym">Meloidogyne mayaguensis</name>
    <dbReference type="NCBI Taxonomy" id="390850"/>
    <lineage>
        <taxon>Eukaryota</taxon>
        <taxon>Metazoa</taxon>
        <taxon>Ecdysozoa</taxon>
        <taxon>Nematoda</taxon>
        <taxon>Chromadorea</taxon>
        <taxon>Rhabditida</taxon>
        <taxon>Tylenchina</taxon>
        <taxon>Tylenchomorpha</taxon>
        <taxon>Tylenchoidea</taxon>
        <taxon>Meloidogynidae</taxon>
        <taxon>Meloidogyninae</taxon>
        <taxon>Meloidogyne</taxon>
    </lineage>
</organism>
<gene>
    <name evidence="2" type="ORF">MENT_LOCUS14910</name>
</gene>
<reference evidence="2 3" key="1">
    <citation type="submission" date="2020-08" db="EMBL/GenBank/DDBJ databases">
        <authorList>
            <person name="Koutsovoulos G."/>
            <person name="Danchin GJ E."/>
        </authorList>
    </citation>
    <scope>NUCLEOTIDE SEQUENCE [LARGE SCALE GENOMIC DNA]</scope>
</reference>
<proteinExistence type="predicted"/>
<evidence type="ECO:0000256" key="1">
    <source>
        <dbReference type="SAM" id="MobiDB-lite"/>
    </source>
</evidence>
<sequence length="335" mass="39181">MFLILNNLLLQLLFYFFIFYFVFIKPQKLPPNIAKSTNPCANKGRFLNVYCLADYNCNNLNNKNIIKVCIRGLCCTQTKIKKEMVNKQSFEDRGKLKVFIWFFCCPKNTFNVGIKCLSTKDCQIKANLNLKVPLSLLKCSKQIGMCCTNENYLKPLTKGKWCLNWGKALGKVCTTNNECKSLKRPQASCVDGECCTRPREIIEEEEEKEGESDLVLKESNEESEENEKEKKKIKVKRWMKLEMKKINMKMILKVWSLLKRRKKILIEVKNKNDDIDVNNQNKFMRKELNEGQRICRSKGFLYKKVRRCSPNLTCGNKYIFLCISGHCCFKKRGKL</sequence>
<protein>
    <submittedName>
        <fullName evidence="2">Uncharacterized protein</fullName>
    </submittedName>
</protein>
<dbReference type="AlphaFoldDB" id="A0A6V7UMF6"/>
<dbReference type="EMBL" id="CAJEWN010000086">
    <property type="protein sequence ID" value="CAD2161524.1"/>
    <property type="molecule type" value="Genomic_DNA"/>
</dbReference>
<comment type="caution">
    <text evidence="2">The sequence shown here is derived from an EMBL/GenBank/DDBJ whole genome shotgun (WGS) entry which is preliminary data.</text>
</comment>
<accession>A0A6V7UMF6</accession>
<evidence type="ECO:0000313" key="3">
    <source>
        <dbReference type="Proteomes" id="UP000580250"/>
    </source>
</evidence>
<feature type="region of interest" description="Disordered" evidence="1">
    <location>
        <begin position="205"/>
        <end position="229"/>
    </location>
</feature>
<name>A0A6V7UMF6_MELEN</name>
<dbReference type="Proteomes" id="UP000580250">
    <property type="component" value="Unassembled WGS sequence"/>
</dbReference>
<evidence type="ECO:0000313" key="2">
    <source>
        <dbReference type="EMBL" id="CAD2161524.1"/>
    </source>
</evidence>